<accession>A0ABU9XJS9</accession>
<dbReference type="InterPro" id="IPR035965">
    <property type="entry name" value="PAS-like_dom_sf"/>
</dbReference>
<reference evidence="2 3" key="1">
    <citation type="submission" date="2024-05" db="EMBL/GenBank/DDBJ databases">
        <authorList>
            <person name="Haq I."/>
            <person name="Ullah Z."/>
            <person name="Ahmad R."/>
            <person name="Li M."/>
            <person name="Tong Y."/>
        </authorList>
    </citation>
    <scope>NUCLEOTIDE SEQUENCE [LARGE SCALE GENOMIC DNA]</scope>
    <source>
        <strain evidence="2 3">16A2E</strain>
    </source>
</reference>
<dbReference type="InterPro" id="IPR051932">
    <property type="entry name" value="Bact_StressResp_Reg"/>
</dbReference>
<dbReference type="Pfam" id="PF01740">
    <property type="entry name" value="STAS"/>
    <property type="match status" value="1"/>
</dbReference>
<comment type="caution">
    <text evidence="2">The sequence shown here is derived from an EMBL/GenBank/DDBJ whole genome shotgun (WGS) entry which is preliminary data.</text>
</comment>
<evidence type="ECO:0000313" key="2">
    <source>
        <dbReference type="EMBL" id="MEN2768546.1"/>
    </source>
</evidence>
<dbReference type="SUPFAM" id="SSF52091">
    <property type="entry name" value="SpoIIaa-like"/>
    <property type="match status" value="1"/>
</dbReference>
<dbReference type="Proteomes" id="UP001444625">
    <property type="component" value="Unassembled WGS sequence"/>
</dbReference>
<dbReference type="Gene3D" id="3.30.450.20">
    <property type="entry name" value="PAS domain"/>
    <property type="match status" value="1"/>
</dbReference>
<dbReference type="RefSeq" id="WP_345826035.1">
    <property type="nucleotide sequence ID" value="NZ_JBDIML010000006.1"/>
</dbReference>
<dbReference type="CDD" id="cd07041">
    <property type="entry name" value="STAS_RsbR_RsbS_like"/>
    <property type="match status" value="1"/>
</dbReference>
<dbReference type="EMBL" id="JBDIML010000006">
    <property type="protein sequence ID" value="MEN2768546.1"/>
    <property type="molecule type" value="Genomic_DNA"/>
</dbReference>
<dbReference type="Gene3D" id="3.30.750.24">
    <property type="entry name" value="STAS domain"/>
    <property type="match status" value="1"/>
</dbReference>
<gene>
    <name evidence="2" type="ORF">ABC228_15295</name>
</gene>
<dbReference type="PANTHER" id="PTHR33745">
    <property type="entry name" value="RSBT ANTAGONIST PROTEIN RSBS-RELATED"/>
    <property type="match status" value="1"/>
</dbReference>
<evidence type="ECO:0000313" key="3">
    <source>
        <dbReference type="Proteomes" id="UP001444625"/>
    </source>
</evidence>
<name>A0ABU9XJS9_9BACI</name>
<protein>
    <submittedName>
        <fullName evidence="2">STAS domain-containing protein</fullName>
    </submittedName>
</protein>
<dbReference type="InterPro" id="IPR002645">
    <property type="entry name" value="STAS_dom"/>
</dbReference>
<keyword evidence="3" id="KW-1185">Reference proteome</keyword>
<proteinExistence type="predicted"/>
<dbReference type="PANTHER" id="PTHR33745:SF8">
    <property type="entry name" value="BLUE-LIGHT PHOTORECEPTOR"/>
    <property type="match status" value="1"/>
</dbReference>
<organism evidence="2 3">
    <name type="scientific">Ornithinibacillus xuwenensis</name>
    <dbReference type="NCBI Taxonomy" id="3144668"/>
    <lineage>
        <taxon>Bacteria</taxon>
        <taxon>Bacillati</taxon>
        <taxon>Bacillota</taxon>
        <taxon>Bacilli</taxon>
        <taxon>Bacillales</taxon>
        <taxon>Bacillaceae</taxon>
        <taxon>Ornithinibacillus</taxon>
    </lineage>
</organism>
<dbReference type="InterPro" id="IPR036513">
    <property type="entry name" value="STAS_dom_sf"/>
</dbReference>
<dbReference type="SUPFAM" id="SSF55785">
    <property type="entry name" value="PYP-like sensor domain (PAS domain)"/>
    <property type="match status" value="1"/>
</dbReference>
<feature type="domain" description="STAS" evidence="1">
    <location>
        <begin position="145"/>
        <end position="226"/>
    </location>
</feature>
<sequence>MGSIGSLSKIKNSTKIIEAIGENIIVADENYNIIWINPIAVDLLNEVISLFDLNHIEELIGINMSHFHKDPGYQINIMKELTHKYISRINIKDTYTADIHINPIKDDRAIIGYVVMLMDVTTTVQEDRKKEKIIYALSSPILDVWDDTLAIPLLGIVDKKRIQTISEKLLEHCDKNEPEYVIIDFSGMTEWFDEFLVSIQEMIHMLTLMGIQPILAGIGAELAQRLPIEPLKVRKFTTTKVAIKHIITQEE</sequence>
<evidence type="ECO:0000259" key="1">
    <source>
        <dbReference type="Pfam" id="PF01740"/>
    </source>
</evidence>